<evidence type="ECO:0000313" key="2">
    <source>
        <dbReference type="Proteomes" id="UP000235371"/>
    </source>
</evidence>
<evidence type="ECO:0000313" key="1">
    <source>
        <dbReference type="EMBL" id="PMD67164.1"/>
    </source>
</evidence>
<gene>
    <name evidence="1" type="ORF">K444DRAFT_7390</name>
</gene>
<protein>
    <submittedName>
        <fullName evidence="1">Uncharacterized protein</fullName>
    </submittedName>
</protein>
<proteinExistence type="predicted"/>
<dbReference type="AlphaFoldDB" id="A0A2J6TVV0"/>
<dbReference type="EMBL" id="KZ613740">
    <property type="protein sequence ID" value="PMD67164.1"/>
    <property type="molecule type" value="Genomic_DNA"/>
</dbReference>
<keyword evidence="2" id="KW-1185">Reference proteome</keyword>
<reference evidence="1 2" key="1">
    <citation type="submission" date="2016-04" db="EMBL/GenBank/DDBJ databases">
        <title>A degradative enzymes factory behind the ericoid mycorrhizal symbiosis.</title>
        <authorList>
            <consortium name="DOE Joint Genome Institute"/>
            <person name="Martino E."/>
            <person name="Morin E."/>
            <person name="Grelet G."/>
            <person name="Kuo A."/>
            <person name="Kohler A."/>
            <person name="Daghino S."/>
            <person name="Barry K."/>
            <person name="Choi C."/>
            <person name="Cichocki N."/>
            <person name="Clum A."/>
            <person name="Copeland A."/>
            <person name="Hainaut M."/>
            <person name="Haridas S."/>
            <person name="Labutti K."/>
            <person name="Lindquist E."/>
            <person name="Lipzen A."/>
            <person name="Khouja H.-R."/>
            <person name="Murat C."/>
            <person name="Ohm R."/>
            <person name="Olson A."/>
            <person name="Spatafora J."/>
            <person name="Veneault-Fourrey C."/>
            <person name="Henrissat B."/>
            <person name="Grigoriev I."/>
            <person name="Martin F."/>
            <person name="Perotto S."/>
        </authorList>
    </citation>
    <scope>NUCLEOTIDE SEQUENCE [LARGE SCALE GENOMIC DNA]</scope>
    <source>
        <strain evidence="1 2">E</strain>
    </source>
</reference>
<dbReference type="Proteomes" id="UP000235371">
    <property type="component" value="Unassembled WGS sequence"/>
</dbReference>
<sequence length="130" mass="12959">MRSKTRLGSCRSSAGRCRDSELAGGWSFFRMLGRKSMTDCLGRKVRVGPFTGQQLSGPSAAGAGAGAGAGVGVGAEVQAARENRSRKLAGAGEPGADGGGNDENAMLQYVGAGAIARVGKGKGGWGGILS</sequence>
<organism evidence="1 2">
    <name type="scientific">Hyaloscypha bicolor E</name>
    <dbReference type="NCBI Taxonomy" id="1095630"/>
    <lineage>
        <taxon>Eukaryota</taxon>
        <taxon>Fungi</taxon>
        <taxon>Dikarya</taxon>
        <taxon>Ascomycota</taxon>
        <taxon>Pezizomycotina</taxon>
        <taxon>Leotiomycetes</taxon>
        <taxon>Helotiales</taxon>
        <taxon>Hyaloscyphaceae</taxon>
        <taxon>Hyaloscypha</taxon>
        <taxon>Hyaloscypha bicolor</taxon>
    </lineage>
</organism>
<accession>A0A2J6TVV0</accession>
<dbReference type="InParanoid" id="A0A2J6TVV0"/>
<dbReference type="RefSeq" id="XP_024744068.1">
    <property type="nucleotide sequence ID" value="XM_024888674.1"/>
</dbReference>
<dbReference type="GeneID" id="36596750"/>
<name>A0A2J6TVV0_9HELO</name>